<protein>
    <submittedName>
        <fullName evidence="9">Arylsulfatase B-like</fullName>
    </submittedName>
</protein>
<dbReference type="CDD" id="cd16029">
    <property type="entry name" value="4-S"/>
    <property type="match status" value="1"/>
</dbReference>
<dbReference type="OrthoDB" id="103349at2759"/>
<comment type="cofactor">
    <cofactor evidence="1">
        <name>Ca(2+)</name>
        <dbReference type="ChEBI" id="CHEBI:29108"/>
    </cofactor>
</comment>
<evidence type="ECO:0000256" key="6">
    <source>
        <dbReference type="ARBA" id="ARBA00023180"/>
    </source>
</evidence>
<keyword evidence="5" id="KW-0106">Calcium</keyword>
<keyword evidence="4" id="KW-0378">Hydrolase</keyword>
<evidence type="ECO:0000256" key="2">
    <source>
        <dbReference type="ARBA" id="ARBA00008779"/>
    </source>
</evidence>
<dbReference type="PANTHER" id="PTHR10342">
    <property type="entry name" value="ARYLSULFATASE"/>
    <property type="match status" value="1"/>
</dbReference>
<evidence type="ECO:0000259" key="7">
    <source>
        <dbReference type="Pfam" id="PF00884"/>
    </source>
</evidence>
<dbReference type="GeneID" id="109470497"/>
<organism evidence="8 9">
    <name type="scientific">Branchiostoma belcheri</name>
    <name type="common">Amphioxus</name>
    <dbReference type="NCBI Taxonomy" id="7741"/>
    <lineage>
        <taxon>Eukaryota</taxon>
        <taxon>Metazoa</taxon>
        <taxon>Chordata</taxon>
        <taxon>Cephalochordata</taxon>
        <taxon>Leptocardii</taxon>
        <taxon>Amphioxiformes</taxon>
        <taxon>Branchiostomatidae</taxon>
        <taxon>Branchiostoma</taxon>
    </lineage>
</organism>
<evidence type="ECO:0000313" key="8">
    <source>
        <dbReference type="Proteomes" id="UP000515135"/>
    </source>
</evidence>
<evidence type="ECO:0000256" key="5">
    <source>
        <dbReference type="ARBA" id="ARBA00022837"/>
    </source>
</evidence>
<dbReference type="Gene3D" id="3.30.1120.10">
    <property type="match status" value="1"/>
</dbReference>
<dbReference type="Proteomes" id="UP000515135">
    <property type="component" value="Unplaced"/>
</dbReference>
<keyword evidence="8" id="KW-1185">Reference proteome</keyword>
<proteinExistence type="inferred from homology"/>
<dbReference type="InterPro" id="IPR047115">
    <property type="entry name" value="ARSB"/>
</dbReference>
<evidence type="ECO:0000256" key="3">
    <source>
        <dbReference type="ARBA" id="ARBA00022723"/>
    </source>
</evidence>
<dbReference type="KEGG" id="bbel:109470497"/>
<evidence type="ECO:0000313" key="9">
    <source>
        <dbReference type="RefSeq" id="XP_019625017.1"/>
    </source>
</evidence>
<name>A0A6P4Z1R6_BRABE</name>
<gene>
    <name evidence="9" type="primary">LOC109470497</name>
</gene>
<dbReference type="InterPro" id="IPR017850">
    <property type="entry name" value="Alkaline_phosphatase_core_sf"/>
</dbReference>
<accession>A0A6P4Z1R6</accession>
<dbReference type="InterPro" id="IPR000917">
    <property type="entry name" value="Sulfatase_N"/>
</dbReference>
<dbReference type="AlphaFoldDB" id="A0A6P4Z1R6"/>
<sequence>MTGRYQIRYGLQHSVITHDRPHGLPLDEVTLAQKLKDSGYSTYIVGKWHLGFFEKGYLPLARGFDRFYGFLTGGEDYWSHRRPNIYSKDPSEYRGLDLRVQDEPVLDQNGTYSTHLFASKAAEIIGHHDQNKPMFLYLSFQAVHAPLQVPDVYVERYKNFGSISVQKYAAMVTAMDEAVGNVTNALKVTGLWDNTVLIFSTDNGARRGAGSNWPLRGWKNTLWEGGIRGVCFVTSKLLEIKRRTSNALIHISDWFPTLVHISQGSTYDTKPLDGFDVWNSISKGTPSPRKEILHNIDPLKCSKGFSCSSSGNDSVFNTLTYAAIRSRDWKLLTGYQDRGGWKHRETFGNHFEKPDDPPDKHLWLFNIRNDPQERTDLSTRCRCRLHR</sequence>
<dbReference type="GO" id="GO:0046872">
    <property type="term" value="F:metal ion binding"/>
    <property type="evidence" value="ECO:0007669"/>
    <property type="project" value="UniProtKB-KW"/>
</dbReference>
<dbReference type="RefSeq" id="XP_019625017.1">
    <property type="nucleotide sequence ID" value="XM_019769458.1"/>
</dbReference>
<dbReference type="InterPro" id="IPR024607">
    <property type="entry name" value="Sulfatase_CS"/>
</dbReference>
<keyword evidence="6" id="KW-0325">Glycoprotein</keyword>
<dbReference type="GO" id="GO:0008484">
    <property type="term" value="F:sulfuric ester hydrolase activity"/>
    <property type="evidence" value="ECO:0007669"/>
    <property type="project" value="InterPro"/>
</dbReference>
<evidence type="ECO:0000256" key="1">
    <source>
        <dbReference type="ARBA" id="ARBA00001913"/>
    </source>
</evidence>
<dbReference type="PROSITE" id="PS00149">
    <property type="entry name" value="SULFATASE_2"/>
    <property type="match status" value="1"/>
</dbReference>
<comment type="similarity">
    <text evidence="2">Belongs to the sulfatase family.</text>
</comment>
<dbReference type="Gene3D" id="3.40.720.10">
    <property type="entry name" value="Alkaline Phosphatase, subunit A"/>
    <property type="match status" value="1"/>
</dbReference>
<reference evidence="9" key="1">
    <citation type="submission" date="2025-08" db="UniProtKB">
        <authorList>
            <consortium name="RefSeq"/>
        </authorList>
    </citation>
    <scope>IDENTIFICATION</scope>
    <source>
        <tissue evidence="9">Gonad</tissue>
    </source>
</reference>
<keyword evidence="3" id="KW-0479">Metal-binding</keyword>
<dbReference type="PANTHER" id="PTHR10342:SF274">
    <property type="entry name" value="ARYLSULFATASE B"/>
    <property type="match status" value="1"/>
</dbReference>
<dbReference type="SUPFAM" id="SSF53649">
    <property type="entry name" value="Alkaline phosphatase-like"/>
    <property type="match status" value="1"/>
</dbReference>
<dbReference type="Pfam" id="PF00884">
    <property type="entry name" value="Sulfatase"/>
    <property type="match status" value="1"/>
</dbReference>
<evidence type="ECO:0000256" key="4">
    <source>
        <dbReference type="ARBA" id="ARBA00022801"/>
    </source>
</evidence>
<feature type="domain" description="Sulfatase N-terminal" evidence="7">
    <location>
        <begin position="1"/>
        <end position="260"/>
    </location>
</feature>